<evidence type="ECO:0000313" key="1">
    <source>
        <dbReference type="EMBL" id="KAK0952274.1"/>
    </source>
</evidence>
<evidence type="ECO:0000313" key="2">
    <source>
        <dbReference type="Proteomes" id="UP001175353"/>
    </source>
</evidence>
<organism evidence="1 2">
    <name type="scientific">Friedmanniomyces endolithicus</name>
    <dbReference type="NCBI Taxonomy" id="329885"/>
    <lineage>
        <taxon>Eukaryota</taxon>
        <taxon>Fungi</taxon>
        <taxon>Dikarya</taxon>
        <taxon>Ascomycota</taxon>
        <taxon>Pezizomycotina</taxon>
        <taxon>Dothideomycetes</taxon>
        <taxon>Dothideomycetidae</taxon>
        <taxon>Mycosphaerellales</taxon>
        <taxon>Teratosphaeriaceae</taxon>
        <taxon>Friedmanniomyces</taxon>
    </lineage>
</organism>
<reference evidence="1" key="1">
    <citation type="submission" date="2023-06" db="EMBL/GenBank/DDBJ databases">
        <title>Black Yeasts Isolated from many extreme environments.</title>
        <authorList>
            <person name="Coleine C."/>
            <person name="Stajich J.E."/>
            <person name="Selbmann L."/>
        </authorList>
    </citation>
    <scope>NUCLEOTIDE SEQUENCE</scope>
    <source>
        <strain evidence="1">CCFEE 5200</strain>
    </source>
</reference>
<name>A0AAN6JXH0_9PEZI</name>
<keyword evidence="2" id="KW-1185">Reference proteome</keyword>
<gene>
    <name evidence="1" type="ORF">LTR91_024494</name>
</gene>
<dbReference type="AlphaFoldDB" id="A0AAN6JXH0"/>
<dbReference type="PANTHER" id="PTHR17630:SF87">
    <property type="entry name" value="DIENELACTONE HYDROLASE DOMAIN-CONTAINING PROTEIN"/>
    <property type="match status" value="1"/>
</dbReference>
<sequence length="140" mass="16182">MYSDILGLPLPNNKLITNSYTEFGDFLVYLPDFFKGDPVCLRIADLLIPVDAGKVHWHARQPPPPSSWMTRHKAGPTDEVCQTFLRKLRRATPRDQKIGMIAVCRGGKYAIRAGLESNTIDVDGRRRRWSMRWWRCIRVI</sequence>
<dbReference type="EMBL" id="JAUJLE010000624">
    <property type="protein sequence ID" value="KAK0952274.1"/>
    <property type="molecule type" value="Genomic_DNA"/>
</dbReference>
<protein>
    <recommendedName>
        <fullName evidence="3">Dienelactone hydrolase domain-containing protein</fullName>
    </recommendedName>
</protein>
<accession>A0AAN6JXH0</accession>
<proteinExistence type="predicted"/>
<dbReference type="PANTHER" id="PTHR17630">
    <property type="entry name" value="DIENELACTONE HYDROLASE"/>
    <property type="match status" value="1"/>
</dbReference>
<dbReference type="Proteomes" id="UP001175353">
    <property type="component" value="Unassembled WGS sequence"/>
</dbReference>
<comment type="caution">
    <text evidence="1">The sequence shown here is derived from an EMBL/GenBank/DDBJ whole genome shotgun (WGS) entry which is preliminary data.</text>
</comment>
<evidence type="ECO:0008006" key="3">
    <source>
        <dbReference type="Google" id="ProtNLM"/>
    </source>
</evidence>